<gene>
    <name evidence="1" type="ORF">SteCoe_31692</name>
</gene>
<proteinExistence type="predicted"/>
<keyword evidence="2" id="KW-1185">Reference proteome</keyword>
<dbReference type="Proteomes" id="UP000187209">
    <property type="component" value="Unassembled WGS sequence"/>
</dbReference>
<dbReference type="EMBL" id="MPUH01001097">
    <property type="protein sequence ID" value="OMJ70339.1"/>
    <property type="molecule type" value="Genomic_DNA"/>
</dbReference>
<dbReference type="AlphaFoldDB" id="A0A1R2B0Q1"/>
<sequence length="433" mass="50171">MSDPLIIISTALVKLTNSLSETISPQEINELKPFAETKTFNELIFLINHKEKDNIIQLLCDLYKNICLNSLIKGQDYAALFAPVMKKENAPAAIENEYECSSNPNLSDFPQEKSSEPSKNLLISPINVKEPINKLPVNSSNNSSLRLIEEKPINISKKSNLPINPNCIEEVKTVYPNPYPPKNPNFPQPHETNSNKSAYKPPVFISKTPSKNLVTIEKSTKIQEKLKPILSLPEPPNIFSIVKLYLLSDYSQELLFKHENKGEWEIDFSSICKFPKIDTDIYIKHHNDKLQLYQTKVESDQDAYYISIERQVIHQNFHFLYGDYKISVSEIEGSDITLFVIRGEIRIGIRLGPNEIPWKDQIEKHFNVKKQEFLVNICMKIKKWFIVNDDSSCVLYRMIHFSEKMNENSQMIMIEENKEIKYRENYIIKLILE</sequence>
<evidence type="ECO:0000313" key="2">
    <source>
        <dbReference type="Proteomes" id="UP000187209"/>
    </source>
</evidence>
<accession>A0A1R2B0Q1</accession>
<name>A0A1R2B0Q1_9CILI</name>
<comment type="caution">
    <text evidence="1">The sequence shown here is derived from an EMBL/GenBank/DDBJ whole genome shotgun (WGS) entry which is preliminary data.</text>
</comment>
<evidence type="ECO:0000313" key="1">
    <source>
        <dbReference type="EMBL" id="OMJ70339.1"/>
    </source>
</evidence>
<protein>
    <submittedName>
        <fullName evidence="1">Uncharacterized protein</fullName>
    </submittedName>
</protein>
<reference evidence="1 2" key="1">
    <citation type="submission" date="2016-11" db="EMBL/GenBank/DDBJ databases">
        <title>The macronuclear genome of Stentor coeruleus: a giant cell with tiny introns.</title>
        <authorList>
            <person name="Slabodnick M."/>
            <person name="Ruby J.G."/>
            <person name="Reiff S.B."/>
            <person name="Swart E.C."/>
            <person name="Gosai S."/>
            <person name="Prabakaran S."/>
            <person name="Witkowska E."/>
            <person name="Larue G.E."/>
            <person name="Fisher S."/>
            <person name="Freeman R.M."/>
            <person name="Gunawardena J."/>
            <person name="Chu W."/>
            <person name="Stover N.A."/>
            <person name="Gregory B.D."/>
            <person name="Nowacki M."/>
            <person name="Derisi J."/>
            <person name="Roy S.W."/>
            <person name="Marshall W.F."/>
            <person name="Sood P."/>
        </authorList>
    </citation>
    <scope>NUCLEOTIDE SEQUENCE [LARGE SCALE GENOMIC DNA]</scope>
    <source>
        <strain evidence="1">WM001</strain>
    </source>
</reference>
<organism evidence="1 2">
    <name type="scientific">Stentor coeruleus</name>
    <dbReference type="NCBI Taxonomy" id="5963"/>
    <lineage>
        <taxon>Eukaryota</taxon>
        <taxon>Sar</taxon>
        <taxon>Alveolata</taxon>
        <taxon>Ciliophora</taxon>
        <taxon>Postciliodesmatophora</taxon>
        <taxon>Heterotrichea</taxon>
        <taxon>Heterotrichida</taxon>
        <taxon>Stentoridae</taxon>
        <taxon>Stentor</taxon>
    </lineage>
</organism>